<organism evidence="2 3">
    <name type="scientific">Nocardioides daphniae</name>
    <dbReference type="NCBI Taxonomy" id="402297"/>
    <lineage>
        <taxon>Bacteria</taxon>
        <taxon>Bacillati</taxon>
        <taxon>Actinomycetota</taxon>
        <taxon>Actinomycetes</taxon>
        <taxon>Propionibacteriales</taxon>
        <taxon>Nocardioidaceae</taxon>
        <taxon>Nocardioides</taxon>
    </lineage>
</organism>
<gene>
    <name evidence="2" type="ORF">E2C04_04730</name>
</gene>
<accession>A0A4P7UFD4</accession>
<dbReference type="Gene3D" id="3.40.50.2000">
    <property type="entry name" value="Glycogen Phosphorylase B"/>
    <property type="match status" value="1"/>
</dbReference>
<dbReference type="KEGG" id="ndp:E2C04_04730"/>
<dbReference type="GO" id="GO:0016758">
    <property type="term" value="F:hexosyltransferase activity"/>
    <property type="evidence" value="ECO:0007669"/>
    <property type="project" value="InterPro"/>
</dbReference>
<feature type="domain" description="Glycosyl transferase family 28 C-terminal" evidence="1">
    <location>
        <begin position="95"/>
        <end position="174"/>
    </location>
</feature>
<evidence type="ECO:0000259" key="1">
    <source>
        <dbReference type="Pfam" id="PF04101"/>
    </source>
</evidence>
<protein>
    <submittedName>
        <fullName evidence="2">Glycosyl transferase family 28</fullName>
    </submittedName>
</protein>
<dbReference type="AlphaFoldDB" id="A0A4P7UFD4"/>
<dbReference type="InterPro" id="IPR007235">
    <property type="entry name" value="Glyco_trans_28_C"/>
</dbReference>
<dbReference type="SUPFAM" id="SSF53756">
    <property type="entry name" value="UDP-Glycosyltransferase/glycogen phosphorylase"/>
    <property type="match status" value="1"/>
</dbReference>
<dbReference type="Pfam" id="PF04101">
    <property type="entry name" value="Glyco_tran_28_C"/>
    <property type="match status" value="1"/>
</dbReference>
<proteinExistence type="predicted"/>
<dbReference type="EMBL" id="CP038462">
    <property type="protein sequence ID" value="QCC78624.1"/>
    <property type="molecule type" value="Genomic_DNA"/>
</dbReference>
<evidence type="ECO:0000313" key="2">
    <source>
        <dbReference type="EMBL" id="QCC78624.1"/>
    </source>
</evidence>
<dbReference type="Proteomes" id="UP000297025">
    <property type="component" value="Chromosome"/>
</dbReference>
<reference evidence="2 3" key="1">
    <citation type="journal article" date="2008" name="Int. J. Syst. Evol. Microbiol.">
        <title>Nocardioides daphniae sp. nov., isolated from Daphnia cucullata (Crustacea: Cladocera).</title>
        <authorList>
            <person name="Toth E.M."/>
            <person name="Keki Z."/>
            <person name="Homonnay Z.G."/>
            <person name="Borsodi A.K."/>
            <person name="Marialigeti K."/>
            <person name="Schumann P."/>
        </authorList>
    </citation>
    <scope>NUCLEOTIDE SEQUENCE [LARGE SCALE GENOMIC DNA]</scope>
    <source>
        <strain evidence="2 3">JCM 16608</strain>
    </source>
</reference>
<name>A0A4P7UFD4_9ACTN</name>
<keyword evidence="2" id="KW-0808">Transferase</keyword>
<evidence type="ECO:0000313" key="3">
    <source>
        <dbReference type="Proteomes" id="UP000297025"/>
    </source>
</evidence>
<sequence>MPPGHRPLLRAVARAAALLPGLGARREGVVTVAAHPQVAVLLGTDHHPYDRLVEWAATLAAEDGQRWFVQHGFTTWPDDRPANLDGSRILGIRELGDLLTHADVVITHGGPGLIMEAARRRHLPLVSPRDPALGEHVDGHQVDFTARLAEEGTIRLVRTLDELRAAVAETRQQGRPERGHAGTRSETVDRFASLVDATLAAPRVGLVRRLRGR</sequence>